<dbReference type="SUPFAM" id="SSF48726">
    <property type="entry name" value="Immunoglobulin"/>
    <property type="match status" value="1"/>
</dbReference>
<dbReference type="Ensembl" id="ENSGALT00010058235.1">
    <property type="protein sequence ID" value="ENSGALP00010035375.1"/>
    <property type="gene ID" value="ENSGALG00010023904.1"/>
</dbReference>
<evidence type="ECO:0000313" key="5">
    <source>
        <dbReference type="Ensembl" id="ENSGALP00010035375.1"/>
    </source>
</evidence>
<evidence type="ECO:0000256" key="1">
    <source>
        <dbReference type="ARBA" id="ARBA00022729"/>
    </source>
</evidence>
<dbReference type="AlphaFoldDB" id="A0A8V0ZUV2"/>
<dbReference type="InterPro" id="IPR013783">
    <property type="entry name" value="Ig-like_fold"/>
</dbReference>
<dbReference type="PROSITE" id="PS50835">
    <property type="entry name" value="IG_LIKE"/>
    <property type="match status" value="1"/>
</dbReference>
<dbReference type="SMART" id="SM00406">
    <property type="entry name" value="IGv"/>
    <property type="match status" value="1"/>
</dbReference>
<dbReference type="CDD" id="cd00099">
    <property type="entry name" value="IgV"/>
    <property type="match status" value="1"/>
</dbReference>
<protein>
    <recommendedName>
        <fullName evidence="4">Ig-like domain-containing protein</fullName>
    </recommendedName>
</protein>
<keyword evidence="6" id="KW-1185">Reference proteome</keyword>
<evidence type="ECO:0000256" key="3">
    <source>
        <dbReference type="SAM" id="SignalP"/>
    </source>
</evidence>
<dbReference type="InterPro" id="IPR036179">
    <property type="entry name" value="Ig-like_dom_sf"/>
</dbReference>
<evidence type="ECO:0000256" key="2">
    <source>
        <dbReference type="ARBA" id="ARBA00022859"/>
    </source>
</evidence>
<keyword evidence="2" id="KW-0391">Immunity</keyword>
<dbReference type="Pfam" id="PF07686">
    <property type="entry name" value="V-set"/>
    <property type="match status" value="1"/>
</dbReference>
<dbReference type="InterPro" id="IPR050413">
    <property type="entry name" value="TCR_beta_variable"/>
</dbReference>
<evidence type="ECO:0000313" key="6">
    <source>
        <dbReference type="Proteomes" id="UP000000539"/>
    </source>
</evidence>
<evidence type="ECO:0000259" key="4">
    <source>
        <dbReference type="PROSITE" id="PS50835"/>
    </source>
</evidence>
<name>A0A8V0ZUV2_CHICK</name>
<accession>A0A8V0ZUV2</accession>
<organism evidence="5 6">
    <name type="scientific">Gallus gallus</name>
    <name type="common">Chicken</name>
    <dbReference type="NCBI Taxonomy" id="9031"/>
    <lineage>
        <taxon>Eukaryota</taxon>
        <taxon>Metazoa</taxon>
        <taxon>Chordata</taxon>
        <taxon>Craniata</taxon>
        <taxon>Vertebrata</taxon>
        <taxon>Euteleostomi</taxon>
        <taxon>Archelosauria</taxon>
        <taxon>Archosauria</taxon>
        <taxon>Dinosauria</taxon>
        <taxon>Saurischia</taxon>
        <taxon>Theropoda</taxon>
        <taxon>Coelurosauria</taxon>
        <taxon>Aves</taxon>
        <taxon>Neognathae</taxon>
        <taxon>Galloanserae</taxon>
        <taxon>Galliformes</taxon>
        <taxon>Phasianidae</taxon>
        <taxon>Phasianinae</taxon>
        <taxon>Gallus</taxon>
    </lineage>
</organism>
<dbReference type="InterPro" id="IPR007110">
    <property type="entry name" value="Ig-like_dom"/>
</dbReference>
<dbReference type="FunCoup" id="A0A8V0ZUV2">
    <property type="interactions" value="121"/>
</dbReference>
<feature type="signal peptide" evidence="3">
    <location>
        <begin position="1"/>
        <end position="19"/>
    </location>
</feature>
<dbReference type="InterPro" id="IPR013106">
    <property type="entry name" value="Ig_V-set"/>
</dbReference>
<dbReference type="Gene3D" id="2.60.40.10">
    <property type="entry name" value="Immunoglobulins"/>
    <property type="match status" value="1"/>
</dbReference>
<dbReference type="GeneTree" id="ENSGT01030000235295"/>
<keyword evidence="1 3" id="KW-0732">Signal</keyword>
<proteinExistence type="predicted"/>
<dbReference type="GO" id="GO:0002376">
    <property type="term" value="P:immune system process"/>
    <property type="evidence" value="ECO:0007669"/>
    <property type="project" value="UniProtKB-KW"/>
</dbReference>
<dbReference type="PANTHER" id="PTHR23268">
    <property type="entry name" value="T-CELL RECEPTOR BETA CHAIN"/>
    <property type="match status" value="1"/>
</dbReference>
<dbReference type="Proteomes" id="UP000000539">
    <property type="component" value="Chromosome 1"/>
</dbReference>
<reference evidence="5" key="3">
    <citation type="submission" date="2025-09" db="UniProtKB">
        <authorList>
            <consortium name="Ensembl"/>
        </authorList>
    </citation>
    <scope>IDENTIFICATION</scope>
    <source>
        <strain evidence="5">broiler</strain>
    </source>
</reference>
<feature type="chain" id="PRO_5036485008" description="Ig-like domain-containing protein" evidence="3">
    <location>
        <begin position="20"/>
        <end position="129"/>
    </location>
</feature>
<sequence>MPCLKLRMCLCVSFNSVHSSQLLFFFPFLGWALQQTPDMIVRLGDSLTLNCSHKESGNWNMFWYKLPVGKNTTLQLIVRSLVGNKAEFEEEFKSRFQSSGTKGNSLSMAIDHVLLNDSGTYFCAKQDTL</sequence>
<reference evidence="5" key="2">
    <citation type="submission" date="2025-08" db="UniProtKB">
        <authorList>
            <consortium name="Ensembl"/>
        </authorList>
    </citation>
    <scope>IDENTIFICATION</scope>
    <source>
        <strain evidence="5">broiler</strain>
    </source>
</reference>
<feature type="domain" description="Ig-like" evidence="4">
    <location>
        <begin position="27"/>
        <end position="129"/>
    </location>
</feature>
<dbReference type="PANTHER" id="PTHR23268:SF28">
    <property type="entry name" value="T CELL RECEPTOR BETA VARIABLE 19"/>
    <property type="match status" value="1"/>
</dbReference>
<reference evidence="5" key="1">
    <citation type="submission" date="2020-11" db="EMBL/GenBank/DDBJ databases">
        <title>Gallus gallus (Chicken) genome, bGalGal1, GRCg7b, maternal haplotype autosomes + Z &amp; W.</title>
        <authorList>
            <person name="Warren W."/>
            <person name="Formenti G."/>
            <person name="Fedrigo O."/>
            <person name="Haase B."/>
            <person name="Mountcastle J."/>
            <person name="Balacco J."/>
            <person name="Tracey A."/>
            <person name="Schneider V."/>
            <person name="Okimoto R."/>
            <person name="Cheng H."/>
            <person name="Hawken R."/>
            <person name="Howe K."/>
            <person name="Jarvis E.D."/>
        </authorList>
    </citation>
    <scope>NUCLEOTIDE SEQUENCE [LARGE SCALE GENOMIC DNA]</scope>
    <source>
        <strain evidence="5">Broiler</strain>
    </source>
</reference>